<proteinExistence type="predicted"/>
<dbReference type="RefSeq" id="WP_018346001.1">
    <property type="nucleotide sequence ID" value="NZ_UGGZ01000001.1"/>
</dbReference>
<gene>
    <name evidence="2" type="ORF">NCTC11413_00720</name>
</gene>
<protein>
    <submittedName>
        <fullName evidence="2">Uncharacterized protein conserved in bacteria</fullName>
    </submittedName>
</protein>
<evidence type="ECO:0000313" key="3">
    <source>
        <dbReference type="Proteomes" id="UP000254232"/>
    </source>
</evidence>
<dbReference type="GeneID" id="77264121"/>
<accession>A0A377H676</accession>
<evidence type="ECO:0000256" key="1">
    <source>
        <dbReference type="SAM" id="MobiDB-lite"/>
    </source>
</evidence>
<feature type="region of interest" description="Disordered" evidence="1">
    <location>
        <begin position="53"/>
        <end position="72"/>
    </location>
</feature>
<dbReference type="EMBL" id="UGGZ01000001">
    <property type="protein sequence ID" value="STO37607.1"/>
    <property type="molecule type" value="Genomic_DNA"/>
</dbReference>
<dbReference type="AlphaFoldDB" id="A0A377H676"/>
<reference evidence="2 3" key="1">
    <citation type="submission" date="2018-06" db="EMBL/GenBank/DDBJ databases">
        <authorList>
            <consortium name="Pathogen Informatics"/>
            <person name="Doyle S."/>
        </authorList>
    </citation>
    <scope>NUCLEOTIDE SEQUENCE [LARGE SCALE GENOMIC DNA]</scope>
    <source>
        <strain evidence="2 3">NCTC11413</strain>
    </source>
</reference>
<name>A0A377H676_9PAST</name>
<sequence length="107" mass="12256">MKTVHYDNLPISENGEVRELTKADFDRMKPIQNVMSPEFIAMALSHQAQREIEGKIKPRTRGKQKQPTKQSITIRLSPEVITAFKATGQGWQSRINEALLNYVRTSM</sequence>
<organism evidence="2 3">
    <name type="scientific">Gallibacterium anatis</name>
    <dbReference type="NCBI Taxonomy" id="750"/>
    <lineage>
        <taxon>Bacteria</taxon>
        <taxon>Pseudomonadati</taxon>
        <taxon>Pseudomonadota</taxon>
        <taxon>Gammaproteobacteria</taxon>
        <taxon>Pasteurellales</taxon>
        <taxon>Pasteurellaceae</taxon>
        <taxon>Gallibacterium</taxon>
    </lineage>
</organism>
<dbReference type="Pfam" id="PF14384">
    <property type="entry name" value="BrnA_antitoxin"/>
    <property type="match status" value="1"/>
</dbReference>
<evidence type="ECO:0000313" key="2">
    <source>
        <dbReference type="EMBL" id="STO37607.1"/>
    </source>
</evidence>
<feature type="compositionally biased region" description="Basic residues" evidence="1">
    <location>
        <begin position="57"/>
        <end position="66"/>
    </location>
</feature>
<dbReference type="Proteomes" id="UP000254232">
    <property type="component" value="Unassembled WGS sequence"/>
</dbReference>
<dbReference type="InterPro" id="IPR025528">
    <property type="entry name" value="BrnA_antitoxin"/>
</dbReference>